<dbReference type="EMBL" id="SJPY01000009">
    <property type="protein sequence ID" value="TWU35781.1"/>
    <property type="molecule type" value="Genomic_DNA"/>
</dbReference>
<dbReference type="Proteomes" id="UP000315471">
    <property type="component" value="Unassembled WGS sequence"/>
</dbReference>
<protein>
    <submittedName>
        <fullName evidence="1">Uncharacterized protein</fullName>
    </submittedName>
</protein>
<accession>A0A5C6DJM3</accession>
<evidence type="ECO:0000313" key="2">
    <source>
        <dbReference type="Proteomes" id="UP000315471"/>
    </source>
</evidence>
<gene>
    <name evidence="1" type="ORF">Q31b_52160</name>
</gene>
<name>A0A5C6DJM3_9BACT</name>
<proteinExistence type="predicted"/>
<dbReference type="AlphaFoldDB" id="A0A5C6DJM3"/>
<sequence>MIHSCFGIHGANKIRPFRSLPLAVRERTVLKELPANEAIVLASSEQQGPLSLGIVPVQWAFKVNQAIEFGIIAGLDTHGLATGRLERLRNGLYLKEISLKSTAKLSAEIGWDTEEIKGKLKKLIPSLKTIDVVVRAEIVGTVGIGQDWFFGRDSKTYFFGGNASRPTLNVQPFSIGRLDLEAEVGVEARGWAGDLVDDLNDLVDVGEDVYVEVVQFVYYLLGFVTGEKVKRVRKPEVEIPKEWHHEWDKSLIDITRELPAIRVEL</sequence>
<organism evidence="1 2">
    <name type="scientific">Novipirellula aureliae</name>
    <dbReference type="NCBI Taxonomy" id="2527966"/>
    <lineage>
        <taxon>Bacteria</taxon>
        <taxon>Pseudomonadati</taxon>
        <taxon>Planctomycetota</taxon>
        <taxon>Planctomycetia</taxon>
        <taxon>Pirellulales</taxon>
        <taxon>Pirellulaceae</taxon>
        <taxon>Novipirellula</taxon>
    </lineage>
</organism>
<keyword evidence="2" id="KW-1185">Reference proteome</keyword>
<reference evidence="1 2" key="1">
    <citation type="submission" date="2019-02" db="EMBL/GenBank/DDBJ databases">
        <title>Deep-cultivation of Planctomycetes and their phenomic and genomic characterization uncovers novel biology.</title>
        <authorList>
            <person name="Wiegand S."/>
            <person name="Jogler M."/>
            <person name="Boedeker C."/>
            <person name="Pinto D."/>
            <person name="Vollmers J."/>
            <person name="Rivas-Marin E."/>
            <person name="Kohn T."/>
            <person name="Peeters S.H."/>
            <person name="Heuer A."/>
            <person name="Rast P."/>
            <person name="Oberbeckmann S."/>
            <person name="Bunk B."/>
            <person name="Jeske O."/>
            <person name="Meyerdierks A."/>
            <person name="Storesund J.E."/>
            <person name="Kallscheuer N."/>
            <person name="Luecker S."/>
            <person name="Lage O.M."/>
            <person name="Pohl T."/>
            <person name="Merkel B.J."/>
            <person name="Hornburger P."/>
            <person name="Mueller R.-W."/>
            <person name="Bruemmer F."/>
            <person name="Labrenz M."/>
            <person name="Spormann A.M."/>
            <person name="Op Den Camp H."/>
            <person name="Overmann J."/>
            <person name="Amann R."/>
            <person name="Jetten M.S.M."/>
            <person name="Mascher T."/>
            <person name="Medema M.H."/>
            <person name="Devos D.P."/>
            <person name="Kaster A.-K."/>
            <person name="Ovreas L."/>
            <person name="Rohde M."/>
            <person name="Galperin M.Y."/>
            <person name="Jogler C."/>
        </authorList>
    </citation>
    <scope>NUCLEOTIDE SEQUENCE [LARGE SCALE GENOMIC DNA]</scope>
    <source>
        <strain evidence="1 2">Q31b</strain>
    </source>
</reference>
<evidence type="ECO:0000313" key="1">
    <source>
        <dbReference type="EMBL" id="TWU35781.1"/>
    </source>
</evidence>
<comment type="caution">
    <text evidence="1">The sequence shown here is derived from an EMBL/GenBank/DDBJ whole genome shotgun (WGS) entry which is preliminary data.</text>
</comment>